<evidence type="ECO:0000313" key="8">
    <source>
        <dbReference type="Proteomes" id="UP000250572"/>
    </source>
</evidence>
<evidence type="ECO:0000256" key="4">
    <source>
        <dbReference type="ARBA" id="ARBA00023157"/>
    </source>
</evidence>
<dbReference type="Pfam" id="PF00053">
    <property type="entry name" value="EGF_laminin"/>
    <property type="match status" value="1"/>
</dbReference>
<gene>
    <name evidence="7" type="ORF">CCH79_00015499</name>
</gene>
<evidence type="ECO:0000256" key="3">
    <source>
        <dbReference type="ARBA" id="ARBA00022737"/>
    </source>
</evidence>
<evidence type="ECO:0000259" key="6">
    <source>
        <dbReference type="PROSITE" id="PS50026"/>
    </source>
</evidence>
<keyword evidence="1 5" id="KW-0245">EGF-like domain</keyword>
<comment type="caution">
    <text evidence="7">The sequence shown here is derived from an EMBL/GenBank/DDBJ whole genome shotgun (WGS) entry which is preliminary data.</text>
</comment>
<evidence type="ECO:0000256" key="5">
    <source>
        <dbReference type="PROSITE-ProRule" id="PRU00076"/>
    </source>
</evidence>
<protein>
    <recommendedName>
        <fullName evidence="6">EGF-like domain-containing protein</fullName>
    </recommendedName>
</protein>
<dbReference type="SMART" id="SM00180">
    <property type="entry name" value="EGF_Lam"/>
    <property type="match status" value="2"/>
</dbReference>
<evidence type="ECO:0000256" key="1">
    <source>
        <dbReference type="ARBA" id="ARBA00022536"/>
    </source>
</evidence>
<dbReference type="PRINTS" id="PR00011">
    <property type="entry name" value="EGFLAMININ"/>
</dbReference>
<reference evidence="7 8" key="1">
    <citation type="journal article" date="2018" name="G3 (Bethesda)">
        <title>A High-Quality Reference Genome for the Invasive Mosquitofish Gambusia affinis Using a Chicago Library.</title>
        <authorList>
            <person name="Hoffberg S.L."/>
            <person name="Troendle N.J."/>
            <person name="Glenn T.C."/>
            <person name="Mahmud O."/>
            <person name="Louha S."/>
            <person name="Chalopin D."/>
            <person name="Bennetzen J.L."/>
            <person name="Mauricio R."/>
        </authorList>
    </citation>
    <scope>NUCLEOTIDE SEQUENCE [LARGE SCALE GENOMIC DNA]</scope>
    <source>
        <strain evidence="7">NE01/NJP1002.9</strain>
        <tissue evidence="7">Muscle</tissue>
    </source>
</reference>
<dbReference type="PANTHER" id="PTHR24035:SF109">
    <property type="entry name" value="PROTEIN DRAPER"/>
    <property type="match status" value="1"/>
</dbReference>
<dbReference type="PROSITE" id="PS00022">
    <property type="entry name" value="EGF_1"/>
    <property type="match status" value="2"/>
</dbReference>
<dbReference type="Gene3D" id="2.170.300.10">
    <property type="entry name" value="Tie2 ligand-binding domain superfamily"/>
    <property type="match status" value="2"/>
</dbReference>
<keyword evidence="8" id="KW-1185">Reference proteome</keyword>
<evidence type="ECO:0000256" key="2">
    <source>
        <dbReference type="ARBA" id="ARBA00022729"/>
    </source>
</evidence>
<dbReference type="AlphaFoldDB" id="A0A315VNZ4"/>
<evidence type="ECO:0000313" key="7">
    <source>
        <dbReference type="EMBL" id="PWA24948.1"/>
    </source>
</evidence>
<dbReference type="PANTHER" id="PTHR24035">
    <property type="entry name" value="MULTIPLE EPIDERMAL GROWTH FACTOR-LIKE DOMAINS PROTEIN"/>
    <property type="match status" value="1"/>
</dbReference>
<dbReference type="SMART" id="SM00181">
    <property type="entry name" value="EGF"/>
    <property type="match status" value="4"/>
</dbReference>
<dbReference type="InterPro" id="IPR002049">
    <property type="entry name" value="LE_dom"/>
</dbReference>
<dbReference type="InterPro" id="IPR000742">
    <property type="entry name" value="EGF"/>
</dbReference>
<dbReference type="FunFam" id="2.170.300.10:FF:000041">
    <property type="entry name" value="Tyrosine protein kinase receptor tie-1, putative"/>
    <property type="match status" value="1"/>
</dbReference>
<keyword evidence="4 5" id="KW-1015">Disulfide bond</keyword>
<dbReference type="PROSITE" id="PS50026">
    <property type="entry name" value="EGF_3"/>
    <property type="match status" value="1"/>
</dbReference>
<comment type="caution">
    <text evidence="5">Lacks conserved residue(s) required for the propagation of feature annotation.</text>
</comment>
<keyword evidence="2" id="KW-0732">Signal</keyword>
<accession>A0A315VNZ4</accession>
<dbReference type="InterPro" id="IPR052108">
    <property type="entry name" value="MEGF/SIB"/>
</dbReference>
<dbReference type="Proteomes" id="UP000250572">
    <property type="component" value="Unassembled WGS sequence"/>
</dbReference>
<keyword evidence="3" id="KW-0677">Repeat</keyword>
<organism evidence="7 8">
    <name type="scientific">Gambusia affinis</name>
    <name type="common">Western mosquitofish</name>
    <name type="synonym">Heterandria affinis</name>
    <dbReference type="NCBI Taxonomy" id="33528"/>
    <lineage>
        <taxon>Eukaryota</taxon>
        <taxon>Metazoa</taxon>
        <taxon>Chordata</taxon>
        <taxon>Craniata</taxon>
        <taxon>Vertebrata</taxon>
        <taxon>Euteleostomi</taxon>
        <taxon>Actinopterygii</taxon>
        <taxon>Neopterygii</taxon>
        <taxon>Teleostei</taxon>
        <taxon>Neoteleostei</taxon>
        <taxon>Acanthomorphata</taxon>
        <taxon>Ovalentaria</taxon>
        <taxon>Atherinomorphae</taxon>
        <taxon>Cyprinodontiformes</taxon>
        <taxon>Poeciliidae</taxon>
        <taxon>Poeciliinae</taxon>
        <taxon>Gambusia</taxon>
    </lineage>
</organism>
<sequence>MSRRFLFDFSGCGKEERVPMFSYVELQACRGFSESLSVIWRIVAADEKVCSERERGLTDRAACDDRHWGPNCRKECKCENGALCDPVRGVCQCPPGFIGRLCEDSCPAGTFGKGCQQKCKCGNGGSCNKATGECTCQKGFTGTFVGAVQVEIDCLGFRLRNLNISIFRAKMNTVYFLVWYEASLKHSNCAKTCKGSCQPRCPCQNEGRCKGNGVCACLAGWTGAICTEQCPEGRFGKNCSEECVCHNDAKCEPLTGRCQCREGFTGNRVALVSTPNRPRRSLAAFFTLWNSWLLVFCGTQTGTDQNPERRPAGGESERRSTLTTRSWLLGRCGSGGRFWLSVW</sequence>
<feature type="disulfide bond" evidence="5">
    <location>
        <begin position="93"/>
        <end position="102"/>
    </location>
</feature>
<name>A0A315VNZ4_GAMAF</name>
<proteinExistence type="predicted"/>
<feature type="domain" description="EGF-like" evidence="6">
    <location>
        <begin position="73"/>
        <end position="103"/>
    </location>
</feature>
<dbReference type="EMBL" id="NHOQ01001373">
    <property type="protein sequence ID" value="PWA24948.1"/>
    <property type="molecule type" value="Genomic_DNA"/>
</dbReference>